<keyword evidence="2" id="KW-1185">Reference proteome</keyword>
<evidence type="ECO:0000313" key="2">
    <source>
        <dbReference type="Proteomes" id="UP001057402"/>
    </source>
</evidence>
<reference evidence="2" key="1">
    <citation type="journal article" date="2023" name="Front. Plant Sci.">
        <title>Chromosomal-level genome assembly of Melastoma candidum provides insights into trichome evolution.</title>
        <authorList>
            <person name="Zhong Y."/>
            <person name="Wu W."/>
            <person name="Sun C."/>
            <person name="Zou P."/>
            <person name="Liu Y."/>
            <person name="Dai S."/>
            <person name="Zhou R."/>
        </authorList>
    </citation>
    <scope>NUCLEOTIDE SEQUENCE [LARGE SCALE GENOMIC DNA]</scope>
</reference>
<protein>
    <submittedName>
        <fullName evidence="1">Uncharacterized protein</fullName>
    </submittedName>
</protein>
<evidence type="ECO:0000313" key="1">
    <source>
        <dbReference type="EMBL" id="KAI4364697.1"/>
    </source>
</evidence>
<dbReference type="Proteomes" id="UP001057402">
    <property type="component" value="Chromosome 6"/>
</dbReference>
<organism evidence="1 2">
    <name type="scientific">Melastoma candidum</name>
    <dbReference type="NCBI Taxonomy" id="119954"/>
    <lineage>
        <taxon>Eukaryota</taxon>
        <taxon>Viridiplantae</taxon>
        <taxon>Streptophyta</taxon>
        <taxon>Embryophyta</taxon>
        <taxon>Tracheophyta</taxon>
        <taxon>Spermatophyta</taxon>
        <taxon>Magnoliopsida</taxon>
        <taxon>eudicotyledons</taxon>
        <taxon>Gunneridae</taxon>
        <taxon>Pentapetalae</taxon>
        <taxon>rosids</taxon>
        <taxon>malvids</taxon>
        <taxon>Myrtales</taxon>
        <taxon>Melastomataceae</taxon>
        <taxon>Melastomatoideae</taxon>
        <taxon>Melastomateae</taxon>
        <taxon>Melastoma</taxon>
    </lineage>
</organism>
<comment type="caution">
    <text evidence="1">The sequence shown here is derived from an EMBL/GenBank/DDBJ whole genome shotgun (WGS) entry which is preliminary data.</text>
</comment>
<gene>
    <name evidence="1" type="ORF">MLD38_020753</name>
</gene>
<dbReference type="EMBL" id="CM042885">
    <property type="protein sequence ID" value="KAI4364697.1"/>
    <property type="molecule type" value="Genomic_DNA"/>
</dbReference>
<accession>A0ACB9QDA5</accession>
<sequence length="896" mass="97763">MESAEKVRLVKCPKCQNVLPELPDYYVYQCGGCGAVLHAKGEFQDGKCVPESCDDESNGAVIKTAEGCPVRSAAHSGGVVAVQDIEPGVGSLNLDRRSSEESIIDAVPSVGETDDRNGKGMAGVDVKNPNINMPGISLDGEGGGFRFRAGCESELQKTESVSGGRKSGAGYLVGSVKDRFSMFKYPDEGPSNCNFTANYDSPEALLPGKHYTLDGGSGVRILERDRAELLRKLDELKIQLLQSHDIGSATQEGTPVNGGTVRRDAFGNFNAHSPVFSSMSHEQFDAYRHSAGLPYFGQYPNSRPLANGQNPVHNPDASFPYPRFVDHHVTQMHRSCPGPYDRVLPHGLISGQYLDPSCDPFGPVPTASIPHQSTHACFTCNNDHGEASSSVPPSTFCRKHPNVSLSKGLHYSEHPSRFRSHCIGPKYPATPFISNLHHSHLRQPGQLNSEGFTHNRAHRMVSFDGSRRSRPVVGGAPFFTCSCCLELLQLPRKFPSKTTKKGKIRCGSCSALIIYDLTNRKLVFTARTRTEVKKATAPDEDSSCEVIKGSYVQPQDYITAAFYGFSSDDNDNVGQDVLSSERQRVSSTGCNNPSLTNLQEMESISPDISDQDNSPTGLDNSGDSVQRATNVVKRSPLPAGSPLQEHFDHSSRDHSANRFGKGNRSSRFDHEKVLSNKAVSRQNSLQETTLATEMEMSFDKLSDNAISGDSGDANREHDRPKGNKGESFLSNIFKKSFKDLSRSGQGEEHGKGRKVFINGHLIPDRLTKKAEKLAGPIQAGKYWYDFRAGFWGVMGGPCLGIIPPYIQEFNYPMKEKCAGGDTGVFVNGRELHSKDLDLLATRGLPIDRDRSYIIEISGRVYDEDTGEELDCLGKLAPTVEKAKHGFGMKAPKAASD</sequence>
<name>A0ACB9QDA5_9MYRT</name>
<proteinExistence type="predicted"/>